<evidence type="ECO:0000313" key="2">
    <source>
        <dbReference type="EMBL" id="TVZ02809.1"/>
    </source>
</evidence>
<feature type="transmembrane region" description="Helical" evidence="1">
    <location>
        <begin position="103"/>
        <end position="127"/>
    </location>
</feature>
<feature type="transmembrane region" description="Helical" evidence="1">
    <location>
        <begin position="134"/>
        <end position="153"/>
    </location>
</feature>
<keyword evidence="1" id="KW-0812">Transmembrane</keyword>
<comment type="caution">
    <text evidence="2">The sequence shown here is derived from an EMBL/GenBank/DDBJ whole genome shotgun (WGS) entry which is preliminary data.</text>
</comment>
<evidence type="ECO:0008006" key="4">
    <source>
        <dbReference type="Google" id="ProtNLM"/>
    </source>
</evidence>
<protein>
    <recommendedName>
        <fullName evidence="4">HdeD family acid-resistance protein</fullName>
    </recommendedName>
</protein>
<dbReference type="AlphaFoldDB" id="A0A6P2BUL9"/>
<dbReference type="PANTHER" id="PTHR34989:SF1">
    <property type="entry name" value="PROTEIN HDED"/>
    <property type="match status" value="1"/>
</dbReference>
<dbReference type="Pfam" id="PF03729">
    <property type="entry name" value="DUF308"/>
    <property type="match status" value="1"/>
</dbReference>
<reference evidence="2 3" key="1">
    <citation type="submission" date="2018-11" db="EMBL/GenBank/DDBJ databases">
        <title>Trebonia kvetii gen.nov., sp.nov., a novel acidophilic actinobacterium, and proposal of the new actinobacterial family Treboniaceae fam. nov.</title>
        <authorList>
            <person name="Rapoport D."/>
            <person name="Sagova-Mareckova M."/>
            <person name="Sedlacek I."/>
            <person name="Provaznik J."/>
            <person name="Kralova S."/>
            <person name="Pavlinic D."/>
            <person name="Benes V."/>
            <person name="Kopecky J."/>
        </authorList>
    </citation>
    <scope>NUCLEOTIDE SEQUENCE [LARGE SCALE GENOMIC DNA]</scope>
    <source>
        <strain evidence="2 3">15Tr583</strain>
    </source>
</reference>
<keyword evidence="1" id="KW-0472">Membrane</keyword>
<sequence length="205" mass="22370">MSVRSSSRMESGPKQLARSLTGPWWAYLLAGIAWVIVSVVILRFNIASVATIGLLLGALFLLSAVEEFVIATVRPNWGWAHVLLGILFIGAAIWSFVTPYGAFWALASVVGFMLVVVGTMHIITAIYSKGLNDAWWFGVIGGLAEVFIGFWVSAQSYRAQAVFLIIWAGLLALFRGVFDIVLAFEMRSAESGLERADPDRATANR</sequence>
<dbReference type="OrthoDB" id="3286565at2"/>
<accession>A0A6P2BUL9</accession>
<keyword evidence="1" id="KW-1133">Transmembrane helix</keyword>
<dbReference type="Proteomes" id="UP000460272">
    <property type="component" value="Unassembled WGS sequence"/>
</dbReference>
<keyword evidence="3" id="KW-1185">Reference proteome</keyword>
<organism evidence="2 3">
    <name type="scientific">Trebonia kvetii</name>
    <dbReference type="NCBI Taxonomy" id="2480626"/>
    <lineage>
        <taxon>Bacteria</taxon>
        <taxon>Bacillati</taxon>
        <taxon>Actinomycetota</taxon>
        <taxon>Actinomycetes</taxon>
        <taxon>Streptosporangiales</taxon>
        <taxon>Treboniaceae</taxon>
        <taxon>Trebonia</taxon>
    </lineage>
</organism>
<dbReference type="RefSeq" id="WP_145854981.1">
    <property type="nucleotide sequence ID" value="NZ_RPFW01000004.1"/>
</dbReference>
<proteinExistence type="predicted"/>
<evidence type="ECO:0000313" key="3">
    <source>
        <dbReference type="Proteomes" id="UP000460272"/>
    </source>
</evidence>
<feature type="transmembrane region" description="Helical" evidence="1">
    <location>
        <begin position="159"/>
        <end position="178"/>
    </location>
</feature>
<feature type="transmembrane region" description="Helical" evidence="1">
    <location>
        <begin position="47"/>
        <end position="65"/>
    </location>
</feature>
<feature type="transmembrane region" description="Helical" evidence="1">
    <location>
        <begin position="21"/>
        <end position="41"/>
    </location>
</feature>
<name>A0A6P2BUL9_9ACTN</name>
<dbReference type="EMBL" id="RPFW01000004">
    <property type="protein sequence ID" value="TVZ02809.1"/>
    <property type="molecule type" value="Genomic_DNA"/>
</dbReference>
<gene>
    <name evidence="2" type="ORF">EAS64_20165</name>
</gene>
<dbReference type="PANTHER" id="PTHR34989">
    <property type="entry name" value="PROTEIN HDED"/>
    <property type="match status" value="1"/>
</dbReference>
<dbReference type="InterPro" id="IPR052712">
    <property type="entry name" value="Acid_resist_chaperone_HdeD"/>
</dbReference>
<dbReference type="InterPro" id="IPR005325">
    <property type="entry name" value="DUF308_memb"/>
</dbReference>
<feature type="transmembrane region" description="Helical" evidence="1">
    <location>
        <begin position="77"/>
        <end position="97"/>
    </location>
</feature>
<evidence type="ECO:0000256" key="1">
    <source>
        <dbReference type="SAM" id="Phobius"/>
    </source>
</evidence>
<dbReference type="GO" id="GO:0005886">
    <property type="term" value="C:plasma membrane"/>
    <property type="evidence" value="ECO:0007669"/>
    <property type="project" value="TreeGrafter"/>
</dbReference>